<dbReference type="EMBL" id="CAFBNF010000055">
    <property type="protein sequence ID" value="CAB4938512.1"/>
    <property type="molecule type" value="Genomic_DNA"/>
</dbReference>
<feature type="transmembrane region" description="Helical" evidence="8">
    <location>
        <begin position="248"/>
        <end position="270"/>
    </location>
</feature>
<feature type="transmembrane region" description="Helical" evidence="8">
    <location>
        <begin position="307"/>
        <end position="327"/>
    </location>
</feature>
<feature type="transmembrane region" description="Helical" evidence="8">
    <location>
        <begin position="80"/>
        <end position="98"/>
    </location>
</feature>
<dbReference type="GO" id="GO:1990961">
    <property type="term" value="P:xenobiotic detoxification by transmembrane export across the plasma membrane"/>
    <property type="evidence" value="ECO:0007669"/>
    <property type="project" value="InterPro"/>
</dbReference>
<evidence type="ECO:0000256" key="8">
    <source>
        <dbReference type="SAM" id="Phobius"/>
    </source>
</evidence>
<feature type="transmembrane region" description="Helical" evidence="8">
    <location>
        <begin position="137"/>
        <end position="162"/>
    </location>
</feature>
<evidence type="ECO:0000256" key="7">
    <source>
        <dbReference type="ARBA" id="ARBA00023136"/>
    </source>
</evidence>
<evidence type="ECO:0000256" key="6">
    <source>
        <dbReference type="ARBA" id="ARBA00022989"/>
    </source>
</evidence>
<feature type="transmembrane region" description="Helical" evidence="8">
    <location>
        <begin position="104"/>
        <end position="125"/>
    </location>
</feature>
<keyword evidence="5 8" id="KW-0812">Transmembrane</keyword>
<dbReference type="PANTHER" id="PTHR23502">
    <property type="entry name" value="MAJOR FACILITATOR SUPERFAMILY"/>
    <property type="match status" value="1"/>
</dbReference>
<dbReference type="PROSITE" id="PS50850">
    <property type="entry name" value="MFS"/>
    <property type="match status" value="1"/>
</dbReference>
<feature type="transmembrane region" description="Helical" evidence="8">
    <location>
        <begin position="49"/>
        <end position="68"/>
    </location>
</feature>
<evidence type="ECO:0000256" key="4">
    <source>
        <dbReference type="ARBA" id="ARBA00022475"/>
    </source>
</evidence>
<keyword evidence="7 8" id="KW-0472">Membrane</keyword>
<dbReference type="SUPFAM" id="SSF103473">
    <property type="entry name" value="MFS general substrate transporter"/>
    <property type="match status" value="1"/>
</dbReference>
<feature type="domain" description="Major facilitator superfamily (MFS) profile" evidence="9">
    <location>
        <begin position="13"/>
        <end position="397"/>
    </location>
</feature>
<feature type="transmembrane region" description="Helical" evidence="8">
    <location>
        <begin position="215"/>
        <end position="236"/>
    </location>
</feature>
<comment type="subcellular location">
    <subcellularLocation>
        <location evidence="1">Cell membrane</location>
        <topology evidence="1">Multi-pass membrane protein</topology>
    </subcellularLocation>
</comment>
<proteinExistence type="inferred from homology"/>
<evidence type="ECO:0000313" key="10">
    <source>
        <dbReference type="EMBL" id="CAB4938512.1"/>
    </source>
</evidence>
<feature type="transmembrane region" description="Helical" evidence="8">
    <location>
        <begin position="339"/>
        <end position="361"/>
    </location>
</feature>
<keyword evidence="6 8" id="KW-1133">Transmembrane helix</keyword>
<dbReference type="InterPro" id="IPR036259">
    <property type="entry name" value="MFS_trans_sf"/>
</dbReference>
<dbReference type="InterPro" id="IPR020846">
    <property type="entry name" value="MFS_dom"/>
</dbReference>
<evidence type="ECO:0000256" key="3">
    <source>
        <dbReference type="ARBA" id="ARBA00022448"/>
    </source>
</evidence>
<reference evidence="10" key="1">
    <citation type="submission" date="2020-05" db="EMBL/GenBank/DDBJ databases">
        <authorList>
            <person name="Chiriac C."/>
            <person name="Salcher M."/>
            <person name="Ghai R."/>
            <person name="Kavagutti S V."/>
        </authorList>
    </citation>
    <scope>NUCLEOTIDE SEQUENCE</scope>
</reference>
<evidence type="ECO:0000256" key="2">
    <source>
        <dbReference type="ARBA" id="ARBA00006236"/>
    </source>
</evidence>
<dbReference type="Pfam" id="PF07690">
    <property type="entry name" value="MFS_1"/>
    <property type="match status" value="1"/>
</dbReference>
<accession>A0A6J7J7U3</accession>
<gene>
    <name evidence="10" type="ORF">UFOPK3773_00700</name>
</gene>
<comment type="similarity">
    <text evidence="2">Belongs to the major facilitator superfamily. Bcr/CmlA family.</text>
</comment>
<dbReference type="Gene3D" id="1.20.1720.10">
    <property type="entry name" value="Multidrug resistance protein D"/>
    <property type="match status" value="1"/>
</dbReference>
<dbReference type="AlphaFoldDB" id="A0A6J7J7U3"/>
<keyword evidence="3" id="KW-0813">Transport</keyword>
<organism evidence="10">
    <name type="scientific">freshwater metagenome</name>
    <dbReference type="NCBI Taxonomy" id="449393"/>
    <lineage>
        <taxon>unclassified sequences</taxon>
        <taxon>metagenomes</taxon>
        <taxon>ecological metagenomes</taxon>
    </lineage>
</organism>
<dbReference type="GO" id="GO:0042910">
    <property type="term" value="F:xenobiotic transmembrane transporter activity"/>
    <property type="evidence" value="ECO:0007669"/>
    <property type="project" value="InterPro"/>
</dbReference>
<dbReference type="InterPro" id="IPR011701">
    <property type="entry name" value="MFS"/>
</dbReference>
<keyword evidence="4" id="KW-1003">Cell membrane</keyword>
<dbReference type="FunFam" id="1.20.1720.10:FF:000005">
    <property type="entry name" value="Bcr/CflA family efflux transporter"/>
    <property type="match status" value="1"/>
</dbReference>
<dbReference type="GO" id="GO:0005886">
    <property type="term" value="C:plasma membrane"/>
    <property type="evidence" value="ECO:0007669"/>
    <property type="project" value="UniProtKB-SubCell"/>
</dbReference>
<evidence type="ECO:0000259" key="9">
    <source>
        <dbReference type="PROSITE" id="PS50850"/>
    </source>
</evidence>
<dbReference type="CDD" id="cd17320">
    <property type="entry name" value="MFS_MdfA_MDR_like"/>
    <property type="match status" value="1"/>
</dbReference>
<evidence type="ECO:0000256" key="5">
    <source>
        <dbReference type="ARBA" id="ARBA00022692"/>
    </source>
</evidence>
<dbReference type="NCBIfam" id="TIGR00710">
    <property type="entry name" value="efflux_Bcr_CflA"/>
    <property type="match status" value="1"/>
</dbReference>
<feature type="transmembrane region" description="Helical" evidence="8">
    <location>
        <begin position="168"/>
        <end position="186"/>
    </location>
</feature>
<protein>
    <submittedName>
        <fullName evidence="10">Unannotated protein</fullName>
    </submittedName>
</protein>
<sequence>MSTVRVARRGPRFLVMAAALVALGPMSFDFYLPSFPAISADLGVPVSSVQLTLSAALLGMGLGQLVYGPLMDRFGRRPPVVAGLAVYVLASLGCALSHSIGTLLVLRVVQALGGCAGVVASRAMTRDLYSGRDLAKAMSVIFLIFGIAPVLSPILGTLVLGWTSWRGLFIVLVVYGLLCIVAVVTFPETHAPDHRTDHGAREAIRAYGPLLRNPVVMVSGFIQALTGAALFSFISLSPGVFLEYDGLTSAQFLAIFGGVSLALFVLSQVNVRLLDRWEPRQIMATAVIVQSAAAAALLMSAVAQLSVWVFVAFLALAVAGVGLLMPNSTATALEPFPRAAGSAAAIVGALGMIGGAVWAAILSGLPVAPPVAMALGIAVATAITVALTQWLLRLRVRETA</sequence>
<evidence type="ECO:0000256" key="1">
    <source>
        <dbReference type="ARBA" id="ARBA00004651"/>
    </source>
</evidence>
<feature type="transmembrane region" description="Helical" evidence="8">
    <location>
        <begin position="282"/>
        <end position="301"/>
    </location>
</feature>
<feature type="transmembrane region" description="Helical" evidence="8">
    <location>
        <begin position="367"/>
        <end position="392"/>
    </location>
</feature>
<dbReference type="PANTHER" id="PTHR23502:SF132">
    <property type="entry name" value="POLYAMINE TRANSPORTER 2-RELATED"/>
    <property type="match status" value="1"/>
</dbReference>
<dbReference type="InterPro" id="IPR004812">
    <property type="entry name" value="Efflux_drug-R_Bcr/CmlA"/>
</dbReference>
<name>A0A6J7J7U3_9ZZZZ</name>